<comment type="caution">
    <text evidence="2">The sequence shown here is derived from an EMBL/GenBank/DDBJ whole genome shotgun (WGS) entry which is preliminary data.</text>
</comment>
<dbReference type="AlphaFoldDB" id="A0A848M141"/>
<sequence length="58" mass="6714">MKALLRQRSRGQSMVEYSVVTAAMFGFTVMGWPFLVQLLNGLHRYFNSIYYIIQSPVP</sequence>
<evidence type="ECO:0000313" key="2">
    <source>
        <dbReference type="EMBL" id="NMO23589.1"/>
    </source>
</evidence>
<keyword evidence="1" id="KW-0812">Transmembrane</keyword>
<proteinExistence type="predicted"/>
<organism evidence="2 3">
    <name type="scientific">Pyxidicoccus fallax</name>
    <dbReference type="NCBI Taxonomy" id="394095"/>
    <lineage>
        <taxon>Bacteria</taxon>
        <taxon>Pseudomonadati</taxon>
        <taxon>Myxococcota</taxon>
        <taxon>Myxococcia</taxon>
        <taxon>Myxococcales</taxon>
        <taxon>Cystobacterineae</taxon>
        <taxon>Myxococcaceae</taxon>
        <taxon>Pyxidicoccus</taxon>
    </lineage>
</organism>
<name>A0A848M141_9BACT</name>
<accession>A0A848M141</accession>
<evidence type="ECO:0000256" key="1">
    <source>
        <dbReference type="SAM" id="Phobius"/>
    </source>
</evidence>
<keyword evidence="3" id="KW-1185">Reference proteome</keyword>
<protein>
    <submittedName>
        <fullName evidence="2">Uncharacterized protein</fullName>
    </submittedName>
</protein>
<feature type="transmembrane region" description="Helical" evidence="1">
    <location>
        <begin position="14"/>
        <end position="35"/>
    </location>
</feature>
<dbReference type="Proteomes" id="UP000518300">
    <property type="component" value="Unassembled WGS sequence"/>
</dbReference>
<reference evidence="2 3" key="1">
    <citation type="submission" date="2020-04" db="EMBL/GenBank/DDBJ databases">
        <title>Draft genome of Pyxidicoccus fallax type strain.</title>
        <authorList>
            <person name="Whitworth D.E."/>
        </authorList>
    </citation>
    <scope>NUCLEOTIDE SEQUENCE [LARGE SCALE GENOMIC DNA]</scope>
    <source>
        <strain evidence="2 3">DSM 14698</strain>
    </source>
</reference>
<keyword evidence="1" id="KW-1133">Transmembrane helix</keyword>
<gene>
    <name evidence="2" type="ORF">HG543_53380</name>
</gene>
<dbReference type="EMBL" id="JABBJJ010000675">
    <property type="protein sequence ID" value="NMO23589.1"/>
    <property type="molecule type" value="Genomic_DNA"/>
</dbReference>
<dbReference type="RefSeq" id="WP_169352637.1">
    <property type="nucleotide sequence ID" value="NZ_JABBJJ010000675.1"/>
</dbReference>
<keyword evidence="1" id="KW-0472">Membrane</keyword>
<evidence type="ECO:0000313" key="3">
    <source>
        <dbReference type="Proteomes" id="UP000518300"/>
    </source>
</evidence>